<dbReference type="GO" id="GO:0005992">
    <property type="term" value="P:trehalose biosynthetic process"/>
    <property type="evidence" value="ECO:0007669"/>
    <property type="project" value="TreeGrafter"/>
</dbReference>
<dbReference type="eggNOG" id="COG3280">
    <property type="taxonomic scope" value="Bacteria"/>
</dbReference>
<dbReference type="Proteomes" id="UP000001784">
    <property type="component" value="Chromosome"/>
</dbReference>
<gene>
    <name evidence="2" type="ordered locus">Sfum_2351</name>
</gene>
<feature type="domain" description="Glycosyl hydrolase family 13 catalytic" evidence="1">
    <location>
        <begin position="18"/>
        <end position="499"/>
    </location>
</feature>
<reference evidence="2 3" key="1">
    <citation type="submission" date="2006-10" db="EMBL/GenBank/DDBJ databases">
        <title>Complete sequence of Syntrophobacter fumaroxidans MPOB.</title>
        <authorList>
            <consortium name="US DOE Joint Genome Institute"/>
            <person name="Copeland A."/>
            <person name="Lucas S."/>
            <person name="Lapidus A."/>
            <person name="Barry K."/>
            <person name="Detter J.C."/>
            <person name="Glavina del Rio T."/>
            <person name="Hammon N."/>
            <person name="Israni S."/>
            <person name="Pitluck S."/>
            <person name="Goltsman E.G."/>
            <person name="Martinez M."/>
            <person name="Schmutz J."/>
            <person name="Larimer F."/>
            <person name="Land M."/>
            <person name="Hauser L."/>
            <person name="Kyrpides N."/>
            <person name="Kim E."/>
            <person name="Boone D.R."/>
            <person name="Brockman F."/>
            <person name="Culley D."/>
            <person name="Ferry J."/>
            <person name="Gunsalus R."/>
            <person name="McInerney M.J."/>
            <person name="Morrison M."/>
            <person name="Plugge C."/>
            <person name="Rohlin L."/>
            <person name="Scholten J."/>
            <person name="Sieber J."/>
            <person name="Stams A.J.M."/>
            <person name="Worm P."/>
            <person name="Henstra A.M."/>
            <person name="Richardson P."/>
        </authorList>
    </citation>
    <scope>NUCLEOTIDE SEQUENCE [LARGE SCALE GENOMIC DNA]</scope>
    <source>
        <strain evidence="3">DSM 10017 / MPOB</strain>
    </source>
</reference>
<dbReference type="InParanoid" id="A0LKT0"/>
<dbReference type="CAZy" id="GH13">
    <property type="family name" value="Glycoside Hydrolase Family 13"/>
</dbReference>
<dbReference type="NCBIfam" id="TIGR02401">
    <property type="entry name" value="trehalose_TreY"/>
    <property type="match status" value="1"/>
</dbReference>
<sequence>MKPVPTATYRIQFGPAFTFQHLKEVVPFLRRMGISCIYASPIFKARRGSTHGYDVVDFSEINPELGGREGFESLMDEIRRHGMSWLQDMVPNHMAYSAQNRFLVDVGENGPNSRYFDFFDVEWDHPYEGIRGRVLAPFLGSFYGECLEKGEIQLVFDERGFAVRYYDMRFPLRIESYADLLTYRLGSLRGKLPPDEPDFIKLHGILGILYVLRTLPSGAISDERYDQIRFIKIMLWELCNRNPEIRSFMDETIRVLNDRPAREESVRFMERLLGDQHYRLAHWKVAAEEINYRRFFNINELISLRMENPKGFDYVHSLLLELIEEGSVSGLRIDHIDGLFDPSRYLTKLHESTGGVYTVVEKILAFGESIPEFWPVAGTTGYDFLNIVNGLFCDSRNAKVFDRIYSRFAGGPLSFDGIVFEQKKLIAERRMAGDVENLAHIIKKISDRYMRGSDLTMLGIRRAVVQVLARFPVYRTYFNGNSFRPEDREFIRSTLERAREEDPDLVHEFHFLDQLHDPEFVDGLPEEDRSEWLNAIMRFQQLTAPLMAKGFEDTALYVYNRLLSLNEVGGSPDRFGIHARVFHEFNQRRRASHPHSMSTTSTHDTKRGEDVRARINVLSEVPGEWERRLRVWSKLNAGFKTVVDGKRVPDPNVEYALYQTILGAFPFGVDALLSDLASRRKETMASPRADAYEDFVDRMKAYAVKAVREAKTHTSWLLPDPDYESAVTSFIEAVLRLDAENRFLREFLPFQKKIAFFGVWNSLSQVLLKTASPGVPDFYQGTELWDLNLVDPDNRRPVDFAQREALLNDIIARADEDILSLMADLLAAKEDGRVKLFAIHRALGARRRKAGLFDEGTYVPLKVKGKHRGSVIAFARRHGETWSIAVAPRFLVDLVKEGDLPLGKAVWKDTTLVLPPLCREPWEDAISGQILARERFLPVGEVFEHFPAALLINGT</sequence>
<evidence type="ECO:0000313" key="3">
    <source>
        <dbReference type="Proteomes" id="UP000001784"/>
    </source>
</evidence>
<dbReference type="InterPro" id="IPR017853">
    <property type="entry name" value="GH"/>
</dbReference>
<organism evidence="2 3">
    <name type="scientific">Syntrophobacter fumaroxidans (strain DSM 10017 / MPOB)</name>
    <dbReference type="NCBI Taxonomy" id="335543"/>
    <lineage>
        <taxon>Bacteria</taxon>
        <taxon>Pseudomonadati</taxon>
        <taxon>Thermodesulfobacteriota</taxon>
        <taxon>Syntrophobacteria</taxon>
        <taxon>Syntrophobacterales</taxon>
        <taxon>Syntrophobacteraceae</taxon>
        <taxon>Syntrophobacter</taxon>
    </lineage>
</organism>
<dbReference type="PANTHER" id="PTHR10357">
    <property type="entry name" value="ALPHA-AMYLASE FAMILY MEMBER"/>
    <property type="match status" value="1"/>
</dbReference>
<dbReference type="HOGENOM" id="CLU_005045_1_0_7"/>
<dbReference type="GO" id="GO:0047470">
    <property type="term" value="F:(1,4)-alpha-D-glucan 1-alpha-D-glucosylmutase activity"/>
    <property type="evidence" value="ECO:0007669"/>
    <property type="project" value="TreeGrafter"/>
</dbReference>
<dbReference type="RefSeq" id="WP_011699201.1">
    <property type="nucleotide sequence ID" value="NC_008554.1"/>
</dbReference>
<name>A0LKT0_SYNFM</name>
<dbReference type="SMART" id="SM00642">
    <property type="entry name" value="Aamy"/>
    <property type="match status" value="1"/>
</dbReference>
<protein>
    <submittedName>
        <fullName evidence="2">Malto-oligosyltrehalose synthase</fullName>
    </submittedName>
</protein>
<dbReference type="CDD" id="cd11336">
    <property type="entry name" value="AmyAc_MTSase"/>
    <property type="match status" value="1"/>
</dbReference>
<dbReference type="Gene3D" id="3.20.20.80">
    <property type="entry name" value="Glycosidases"/>
    <property type="match status" value="4"/>
</dbReference>
<dbReference type="GO" id="GO:0030980">
    <property type="term" value="P:alpha-glucan catabolic process"/>
    <property type="evidence" value="ECO:0007669"/>
    <property type="project" value="TreeGrafter"/>
</dbReference>
<evidence type="ECO:0000313" key="2">
    <source>
        <dbReference type="EMBL" id="ABK18032.1"/>
    </source>
</evidence>
<proteinExistence type="predicted"/>
<keyword evidence="3" id="KW-1185">Reference proteome</keyword>
<dbReference type="EMBL" id="CP000478">
    <property type="protein sequence ID" value="ABK18032.1"/>
    <property type="molecule type" value="Genomic_DNA"/>
</dbReference>
<dbReference type="OrthoDB" id="9761577at2"/>
<evidence type="ECO:0000259" key="1">
    <source>
        <dbReference type="SMART" id="SM00642"/>
    </source>
</evidence>
<dbReference type="STRING" id="335543.Sfum_2351"/>
<dbReference type="AlphaFoldDB" id="A0LKT0"/>
<dbReference type="KEGG" id="sfu:Sfum_2351"/>
<dbReference type="Pfam" id="PF00128">
    <property type="entry name" value="Alpha-amylase"/>
    <property type="match status" value="1"/>
</dbReference>
<dbReference type="PANTHER" id="PTHR10357:SF216">
    <property type="entry name" value="MALTOOLIGOSYL TREHALOSE SYNTHASE-RELATED"/>
    <property type="match status" value="1"/>
</dbReference>
<dbReference type="InterPro" id="IPR012767">
    <property type="entry name" value="Trehalose_TreY"/>
</dbReference>
<dbReference type="SUPFAM" id="SSF51445">
    <property type="entry name" value="(Trans)glycosidases"/>
    <property type="match status" value="1"/>
</dbReference>
<accession>A0LKT0</accession>
<dbReference type="InterPro" id="IPR006047">
    <property type="entry name" value="GH13_cat_dom"/>
</dbReference>